<feature type="transmembrane region" description="Helical" evidence="2">
    <location>
        <begin position="258"/>
        <end position="277"/>
    </location>
</feature>
<sequence length="785" mass="84917">MAAAASSRVSREAHELSPPRRSLLREVLSEAELTELGLDASADDSPTVPPSLSRKRFHALFLLSGLWILIYWSSLLALLLYIHPETRTVPPDLPQLPGVYVHPRGAGGGGGQAEGVGAETAENAGEETPRVEARRGFYQQERNADRRAASPRGSSSVGGDQSGTLRSNEQSPSSSPSSLSPSSFLPLETVRGYTTAAALHSVSASESESLPETFPRVDEFSFASWIFLVLLSGVSMAAELCVLSLLRSFAPATRRAPLLVFPLASAASSSALLSTSLTLLLDFFAHICQLGDVLFLFAVAPPLFPLPLFLCALYTVSVTSFFFLLLQLRSLLAVFPRDAFALHDGPAGCLSAPVAACGRPLLLLWGLRFLVAGVLAGLRASLCWLWRLLTCLVAFARGLSRRVAAVCRALRPAPPVLAPLGAQRRLFRRGPADCCEGDTLWGEPGDREQSLLPPGSAVSAYRHSDSESQRAGRVEEQAQVEEKQDVSSLPRAAASPAVPGDEEERLSLQSFASSSRVSARPSSGRGRQDGRASGGILQQVLHGFLQAKRPHTERAETRVTPTESPQPASRVSLLAVSRACSLSSTSFSPSGRGSSAESSLNAEQMGSEAEAEEGKGRGRREGRDRERRDDEGGAARGDAGGGEEERQRVEEERRFRVETSGEWRERENEETRENENVDGNEVMKLTNHFLLLDMAAAADTLKTHFLPAEKLEAFEFGASLLSLSRFYLGDLCLLFFLAYAVCAFGSASLPLALLLLHFVKILLQTLLFILKSDASLWELWCYDLE</sequence>
<dbReference type="Proteomes" id="UP000001529">
    <property type="component" value="Chromosome XII"/>
</dbReference>
<reference evidence="3" key="1">
    <citation type="submission" date="2013-04" db="EMBL/GenBank/DDBJ databases">
        <authorList>
            <person name="Sibley D."/>
            <person name="Venepally P."/>
            <person name="Karamycheva S."/>
            <person name="Hadjithomas M."/>
            <person name="Khan A."/>
            <person name="Brunk B."/>
            <person name="Roos D."/>
            <person name="Caler E."/>
            <person name="Lorenzi H."/>
        </authorList>
    </citation>
    <scope>NUCLEOTIDE SEQUENCE [LARGE SCALE GENOMIC DNA]</scope>
    <source>
        <strain evidence="3">ME49</strain>
    </source>
</reference>
<feature type="compositionally biased region" description="Low complexity" evidence="1">
    <location>
        <begin position="583"/>
        <end position="599"/>
    </location>
</feature>
<keyword evidence="2" id="KW-0472">Membrane</keyword>
<organism evidence="3 4">
    <name type="scientific">Toxoplasma gondii (strain ATCC 50611 / Me49)</name>
    <dbReference type="NCBI Taxonomy" id="508771"/>
    <lineage>
        <taxon>Eukaryota</taxon>
        <taxon>Sar</taxon>
        <taxon>Alveolata</taxon>
        <taxon>Apicomplexa</taxon>
        <taxon>Conoidasida</taxon>
        <taxon>Coccidia</taxon>
        <taxon>Eucoccidiorida</taxon>
        <taxon>Eimeriorina</taxon>
        <taxon>Sarcocystidae</taxon>
        <taxon>Toxoplasma</taxon>
    </lineage>
</organism>
<dbReference type="EMBL" id="KE138840">
    <property type="protein sequence ID" value="EPT24712.1"/>
    <property type="molecule type" value="Genomic_DNA"/>
</dbReference>
<gene>
    <name evidence="3" type="ORF">TGME49_217340</name>
</gene>
<dbReference type="OrthoDB" id="347736at2759"/>
<feature type="compositionally biased region" description="Low complexity" evidence="1">
    <location>
        <begin position="507"/>
        <end position="525"/>
    </location>
</feature>
<dbReference type="AlphaFoldDB" id="A0A125YID3"/>
<feature type="compositionally biased region" description="Gly residues" evidence="1">
    <location>
        <begin position="105"/>
        <end position="114"/>
    </location>
</feature>
<feature type="region of interest" description="Disordered" evidence="1">
    <location>
        <begin position="438"/>
        <end position="534"/>
    </location>
</feature>
<feature type="compositionally biased region" description="Basic and acidic residues" evidence="1">
    <location>
        <begin position="462"/>
        <end position="485"/>
    </location>
</feature>
<keyword evidence="2" id="KW-0812">Transmembrane</keyword>
<feature type="region of interest" description="Disordered" evidence="1">
    <location>
        <begin position="547"/>
        <end position="570"/>
    </location>
</feature>
<dbReference type="RefSeq" id="XP_002371301.1">
    <property type="nucleotide sequence ID" value="XM_002371260.2"/>
</dbReference>
<feature type="compositionally biased region" description="Low complexity" evidence="1">
    <location>
        <begin position="171"/>
        <end position="183"/>
    </location>
</feature>
<accession>A0A125YID3</accession>
<feature type="compositionally biased region" description="Polar residues" evidence="1">
    <location>
        <begin position="152"/>
        <end position="170"/>
    </location>
</feature>
<protein>
    <recommendedName>
        <fullName evidence="5">Transmembrane protein</fullName>
    </recommendedName>
</protein>
<feature type="compositionally biased region" description="Basic and acidic residues" evidence="1">
    <location>
        <begin position="612"/>
        <end position="633"/>
    </location>
</feature>
<evidence type="ECO:0008006" key="5">
    <source>
        <dbReference type="Google" id="ProtNLM"/>
    </source>
</evidence>
<feature type="transmembrane region" description="Helical" evidence="2">
    <location>
        <begin position="222"/>
        <end position="246"/>
    </location>
</feature>
<feature type="compositionally biased region" description="Basic and acidic residues" evidence="1">
    <location>
        <begin position="643"/>
        <end position="675"/>
    </location>
</feature>
<dbReference type="GeneID" id="7901021"/>
<name>A0A125YID3_TOXGM</name>
<keyword evidence="4" id="KW-1185">Reference proteome</keyword>
<feature type="transmembrane region" description="Helical" evidence="2">
    <location>
        <begin position="307"/>
        <end position="328"/>
    </location>
</feature>
<evidence type="ECO:0000256" key="1">
    <source>
        <dbReference type="SAM" id="MobiDB-lite"/>
    </source>
</evidence>
<dbReference type="KEGG" id="tgo:TGME49_217340"/>
<feature type="compositionally biased region" description="Polar residues" evidence="1">
    <location>
        <begin position="559"/>
        <end position="569"/>
    </location>
</feature>
<feature type="region of interest" description="Disordered" evidence="1">
    <location>
        <begin position="583"/>
        <end position="675"/>
    </location>
</feature>
<evidence type="ECO:0000313" key="3">
    <source>
        <dbReference type="EMBL" id="EPT24712.1"/>
    </source>
</evidence>
<feature type="transmembrane region" description="Helical" evidence="2">
    <location>
        <begin position="59"/>
        <end position="82"/>
    </location>
</feature>
<proteinExistence type="predicted"/>
<evidence type="ECO:0000313" key="4">
    <source>
        <dbReference type="Proteomes" id="UP000001529"/>
    </source>
</evidence>
<feature type="transmembrane region" description="Helical" evidence="2">
    <location>
        <begin position="369"/>
        <end position="395"/>
    </location>
</feature>
<keyword evidence="2" id="KW-1133">Transmembrane helix</keyword>
<evidence type="ECO:0000256" key="2">
    <source>
        <dbReference type="SAM" id="Phobius"/>
    </source>
</evidence>
<dbReference type="VEuPathDB" id="ToxoDB:TGME49_217340"/>
<feature type="region of interest" description="Disordered" evidence="1">
    <location>
        <begin position="102"/>
        <end position="183"/>
    </location>
</feature>
<dbReference type="EMBL" id="CM002047">
    <property type="protein sequence ID" value="EPT24712.1"/>
    <property type="molecule type" value="Genomic_DNA"/>
</dbReference>
<feature type="transmembrane region" description="Helical" evidence="2">
    <location>
        <begin position="726"/>
        <end position="746"/>
    </location>
</feature>